<evidence type="ECO:0000313" key="1">
    <source>
        <dbReference type="EMBL" id="OMH84212.1"/>
    </source>
</evidence>
<dbReference type="EMBL" id="LSSK01000236">
    <property type="protein sequence ID" value="OMH84212.1"/>
    <property type="molecule type" value="Genomic_DNA"/>
</dbReference>
<name>A0A1R1PTJ6_ZANCU</name>
<dbReference type="Proteomes" id="UP000188320">
    <property type="component" value="Unassembled WGS sequence"/>
</dbReference>
<gene>
    <name evidence="1" type="ORF">AX774_g2276</name>
</gene>
<accession>A0A1R1PTJ6</accession>
<comment type="caution">
    <text evidence="1">The sequence shown here is derived from an EMBL/GenBank/DDBJ whole genome shotgun (WGS) entry which is preliminary data.</text>
</comment>
<protein>
    <submittedName>
        <fullName evidence="1">Uncharacterized protein</fullName>
    </submittedName>
</protein>
<reference evidence="2" key="1">
    <citation type="submission" date="2017-01" db="EMBL/GenBank/DDBJ databases">
        <authorList>
            <person name="Wang Y."/>
            <person name="White M."/>
            <person name="Kvist S."/>
            <person name="Moncalvo J.-M."/>
        </authorList>
    </citation>
    <scope>NUCLEOTIDE SEQUENCE [LARGE SCALE GENOMIC DNA]</scope>
    <source>
        <strain evidence="2">COL-18-3</strain>
    </source>
</reference>
<organism evidence="1 2">
    <name type="scientific">Zancudomyces culisetae</name>
    <name type="common">Gut fungus</name>
    <name type="synonym">Smittium culisetae</name>
    <dbReference type="NCBI Taxonomy" id="1213189"/>
    <lineage>
        <taxon>Eukaryota</taxon>
        <taxon>Fungi</taxon>
        <taxon>Fungi incertae sedis</taxon>
        <taxon>Zoopagomycota</taxon>
        <taxon>Kickxellomycotina</taxon>
        <taxon>Harpellomycetes</taxon>
        <taxon>Harpellales</taxon>
        <taxon>Legeriomycetaceae</taxon>
        <taxon>Zancudomyces</taxon>
    </lineage>
</organism>
<dbReference type="AlphaFoldDB" id="A0A1R1PTJ6"/>
<keyword evidence="2" id="KW-1185">Reference proteome</keyword>
<proteinExistence type="predicted"/>
<sequence length="352" mass="39489">MLLRDLKALKSKGNERWQQYGLRMSEYKGFDKERFDRTYKSGMYINMCGGLSEILRIVIGGDLGTKDTVAKRYLHSGNQVERVNNSSEEAIKHYLKKGFEPATKVQHSKVILEARNTPKPRKQYRVKRRVPAAAQVPKQSDKLYLSDGVDVPKDKIVLSIQLVVKEQKKDQQNVDIDAFFDGFENQIHLRILQIKRVVEVLYTRGIDIGLITFKESLNIVFKNPSQVPDTKAAATLLVESGIDIDFLGGVLLDPLSNNPNPNSNPFTSTTNTSDLCFNTSDMEDFDTDQNSSALYRSVESDYCSSLTSSVPDVDTPALDSAELNNFISLVDRGCSKSPAFVPYRPNALALFC</sequence>
<evidence type="ECO:0000313" key="2">
    <source>
        <dbReference type="Proteomes" id="UP000188320"/>
    </source>
</evidence>